<comment type="caution">
    <text evidence="3">The sequence shown here is derived from an EMBL/GenBank/DDBJ whole genome shotgun (WGS) entry which is preliminary data.</text>
</comment>
<keyword evidence="4" id="KW-1185">Reference proteome</keyword>
<dbReference type="RefSeq" id="WP_191203409.1">
    <property type="nucleotide sequence ID" value="NZ_JACXZA010000002.1"/>
</dbReference>
<dbReference type="Pfam" id="PF00975">
    <property type="entry name" value="Thioesterase"/>
    <property type="match status" value="1"/>
</dbReference>
<organism evidence="3 4">
    <name type="scientific">Paenibacillus terricola</name>
    <dbReference type="NCBI Taxonomy" id="2763503"/>
    <lineage>
        <taxon>Bacteria</taxon>
        <taxon>Bacillati</taxon>
        <taxon>Bacillota</taxon>
        <taxon>Bacilli</taxon>
        <taxon>Bacillales</taxon>
        <taxon>Paenibacillaceae</taxon>
        <taxon>Paenibacillus</taxon>
    </lineage>
</organism>
<evidence type="ECO:0000313" key="3">
    <source>
        <dbReference type="EMBL" id="MBD3919140.1"/>
    </source>
</evidence>
<dbReference type="PANTHER" id="PTHR11487">
    <property type="entry name" value="THIOESTERASE"/>
    <property type="match status" value="1"/>
</dbReference>
<protein>
    <submittedName>
        <fullName evidence="3">Thioesterase</fullName>
    </submittedName>
</protein>
<name>A0ABR8MW36_9BACL</name>
<comment type="similarity">
    <text evidence="1">Belongs to the thioesterase family.</text>
</comment>
<dbReference type="EMBL" id="JACXZA010000002">
    <property type="protein sequence ID" value="MBD3919140.1"/>
    <property type="molecule type" value="Genomic_DNA"/>
</dbReference>
<dbReference type="InterPro" id="IPR001031">
    <property type="entry name" value="Thioesterase"/>
</dbReference>
<gene>
    <name evidence="3" type="ORF">H8B09_10270</name>
</gene>
<dbReference type="PANTHER" id="PTHR11487:SF0">
    <property type="entry name" value="S-ACYL FATTY ACID SYNTHASE THIOESTERASE, MEDIUM CHAIN"/>
    <property type="match status" value="1"/>
</dbReference>
<dbReference type="SUPFAM" id="SSF53474">
    <property type="entry name" value="alpha/beta-Hydrolases"/>
    <property type="match status" value="1"/>
</dbReference>
<sequence length="253" mass="29098">MMNSHWDTRKRVKLFCLPYAGGSATAYSTWKKMFHSTIQVIPVELAGRGSRWDVPFYPHIVNEGIDDLFEMMKHDLDGGPFALFGHSMGTVLAYELGHRIKMETKQSPIHMFFSGRGAPHHKKQEPDIHLLPDAEFQSAVLKLGGTSPEVFEHKSLADMFMPILKNDYRLIETYVYQAKDSKLSCNITILLGKEDSYDYKDGEEWGEYTDGKFSIHMFKGDHFFINSNKQQVIQLIQHTLLPASLYLDQRSFQ</sequence>
<dbReference type="InterPro" id="IPR029058">
    <property type="entry name" value="AB_hydrolase_fold"/>
</dbReference>
<accession>A0ABR8MW36</accession>
<evidence type="ECO:0000313" key="4">
    <source>
        <dbReference type="Proteomes" id="UP000609346"/>
    </source>
</evidence>
<proteinExistence type="inferred from homology"/>
<evidence type="ECO:0000259" key="2">
    <source>
        <dbReference type="Pfam" id="PF00975"/>
    </source>
</evidence>
<evidence type="ECO:0000256" key="1">
    <source>
        <dbReference type="ARBA" id="ARBA00007169"/>
    </source>
</evidence>
<dbReference type="InterPro" id="IPR012223">
    <property type="entry name" value="TEII"/>
</dbReference>
<reference evidence="3 4" key="1">
    <citation type="submission" date="2020-09" db="EMBL/GenBank/DDBJ databases">
        <title>Paenibacillus sp. strain PR3 16S rRNA gene Genome sequencing and assembly.</title>
        <authorList>
            <person name="Kim J."/>
        </authorList>
    </citation>
    <scope>NUCLEOTIDE SEQUENCE [LARGE SCALE GENOMIC DNA]</scope>
    <source>
        <strain evidence="3 4">PR3</strain>
    </source>
</reference>
<dbReference type="Gene3D" id="3.40.50.1820">
    <property type="entry name" value="alpha/beta hydrolase"/>
    <property type="match status" value="1"/>
</dbReference>
<dbReference type="Proteomes" id="UP000609346">
    <property type="component" value="Unassembled WGS sequence"/>
</dbReference>
<feature type="domain" description="Thioesterase" evidence="2">
    <location>
        <begin position="13"/>
        <end position="238"/>
    </location>
</feature>